<dbReference type="SUPFAM" id="SSF57283">
    <property type="entry name" value="PMP inhibitors"/>
    <property type="match status" value="2"/>
</dbReference>
<dbReference type="OrthoDB" id="10026631at2759"/>
<name>A0A7F5QWP4_AGRPL</name>
<evidence type="ECO:0000313" key="9">
    <source>
        <dbReference type="Proteomes" id="UP000192223"/>
    </source>
</evidence>
<reference evidence="10" key="1">
    <citation type="submission" date="2025-08" db="UniProtKB">
        <authorList>
            <consortium name="RefSeq"/>
        </authorList>
    </citation>
    <scope>IDENTIFICATION</scope>
    <source>
        <tissue evidence="10">Entire body</tissue>
    </source>
</reference>
<proteinExistence type="inferred from homology"/>
<organism evidence="9 10">
    <name type="scientific">Agrilus planipennis</name>
    <name type="common">Emerald ash borer</name>
    <name type="synonym">Agrilus marcopoli</name>
    <dbReference type="NCBI Taxonomy" id="224129"/>
    <lineage>
        <taxon>Eukaryota</taxon>
        <taxon>Metazoa</taxon>
        <taxon>Ecdysozoa</taxon>
        <taxon>Arthropoda</taxon>
        <taxon>Hexapoda</taxon>
        <taxon>Insecta</taxon>
        <taxon>Pterygota</taxon>
        <taxon>Neoptera</taxon>
        <taxon>Endopterygota</taxon>
        <taxon>Coleoptera</taxon>
        <taxon>Polyphaga</taxon>
        <taxon>Elateriformia</taxon>
        <taxon>Buprestoidea</taxon>
        <taxon>Buprestidae</taxon>
        <taxon>Agrilinae</taxon>
        <taxon>Agrilus</taxon>
    </lineage>
</organism>
<sequence>MGIIFYLYEYTILNVRIINLSVCITLNVPYHSLFFIDAECAYGETKHIDCNSCSCTKNGYWACTRMACISGGLNDASSGEYQYIFYLYEYTILNVRIINLSVCITLNVPYHSLFFIDAECAYGETKHIDCNSCSCTKNGYWACTRMACISGGLNDASSGEYQYYL</sequence>
<evidence type="ECO:0000256" key="7">
    <source>
        <dbReference type="PROSITE-ProRule" id="PRU00776"/>
    </source>
</evidence>
<comment type="similarity">
    <text evidence="6 7">Belongs to the protease inhibitor I19 family.</text>
</comment>
<dbReference type="InParanoid" id="A0A7F5QWP4"/>
<evidence type="ECO:0000256" key="2">
    <source>
        <dbReference type="ARBA" id="ARBA00022525"/>
    </source>
</evidence>
<dbReference type="InterPro" id="IPR036201">
    <property type="entry name" value="Pacifastin_dom_sf"/>
</dbReference>
<dbReference type="Proteomes" id="UP000192223">
    <property type="component" value="Unplaced"/>
</dbReference>
<keyword evidence="3 7" id="KW-0646">Protease inhibitor</keyword>
<dbReference type="GeneID" id="112904236"/>
<comment type="subcellular location">
    <subcellularLocation>
        <location evidence="1">Secreted</location>
    </subcellularLocation>
</comment>
<evidence type="ECO:0000256" key="1">
    <source>
        <dbReference type="ARBA" id="ARBA00004613"/>
    </source>
</evidence>
<feature type="domain" description="Pacifastin" evidence="8">
    <location>
        <begin position="117"/>
        <end position="151"/>
    </location>
</feature>
<feature type="domain" description="Pacifastin" evidence="8">
    <location>
        <begin position="37"/>
        <end position="71"/>
    </location>
</feature>
<dbReference type="PROSITE" id="PS51446">
    <property type="entry name" value="PACIFASTIN"/>
    <property type="match status" value="2"/>
</dbReference>
<dbReference type="KEGG" id="apln:112904236"/>
<comment type="caution">
    <text evidence="7">Lacks conserved residue(s) required for the propagation of feature annotation.</text>
</comment>
<feature type="disulfide bond" evidence="7">
    <location>
        <begin position="53"/>
        <end position="63"/>
    </location>
</feature>
<dbReference type="Pfam" id="PF05375">
    <property type="entry name" value="Pacifastin_I"/>
    <property type="match status" value="2"/>
</dbReference>
<feature type="disulfide bond" evidence="7">
    <location>
        <begin position="130"/>
        <end position="148"/>
    </location>
</feature>
<feature type="disulfide bond" evidence="7">
    <location>
        <begin position="50"/>
        <end position="68"/>
    </location>
</feature>
<evidence type="ECO:0000256" key="5">
    <source>
        <dbReference type="ARBA" id="ARBA00023157"/>
    </source>
</evidence>
<evidence type="ECO:0000256" key="6">
    <source>
        <dbReference type="ARBA" id="ARBA00029459"/>
    </source>
</evidence>
<evidence type="ECO:0000256" key="4">
    <source>
        <dbReference type="ARBA" id="ARBA00022900"/>
    </source>
</evidence>
<dbReference type="AlphaFoldDB" id="A0A7F5QWP4"/>
<evidence type="ECO:0000259" key="8">
    <source>
        <dbReference type="PROSITE" id="PS51446"/>
    </source>
</evidence>
<protein>
    <submittedName>
        <fullName evidence="10">Uncharacterized protein LOC112904236</fullName>
    </submittedName>
</protein>
<feature type="disulfide bond" evidence="7">
    <location>
        <begin position="120"/>
        <end position="135"/>
    </location>
</feature>
<dbReference type="GO" id="GO:0005576">
    <property type="term" value="C:extracellular region"/>
    <property type="evidence" value="ECO:0007669"/>
    <property type="project" value="UniProtKB-SubCell"/>
</dbReference>
<gene>
    <name evidence="10" type="primary">LOC112904236</name>
</gene>
<evidence type="ECO:0000313" key="10">
    <source>
        <dbReference type="RefSeq" id="XP_025829561.1"/>
    </source>
</evidence>
<keyword evidence="2" id="KW-0964">Secreted</keyword>
<feature type="disulfide bond" evidence="7">
    <location>
        <begin position="133"/>
        <end position="143"/>
    </location>
</feature>
<feature type="disulfide bond" evidence="7">
    <location>
        <begin position="40"/>
        <end position="55"/>
    </location>
</feature>
<accession>A0A7F5QWP4</accession>
<dbReference type="GO" id="GO:0004867">
    <property type="term" value="F:serine-type endopeptidase inhibitor activity"/>
    <property type="evidence" value="ECO:0007669"/>
    <property type="project" value="UniProtKB-UniRule"/>
</dbReference>
<dbReference type="RefSeq" id="XP_025829561.1">
    <property type="nucleotide sequence ID" value="XM_025973776.1"/>
</dbReference>
<keyword evidence="5 7" id="KW-1015">Disulfide bond</keyword>
<evidence type="ECO:0000256" key="3">
    <source>
        <dbReference type="ARBA" id="ARBA00022690"/>
    </source>
</evidence>
<dbReference type="InterPro" id="IPR008037">
    <property type="entry name" value="Pacifastin_dom"/>
</dbReference>
<keyword evidence="4 7" id="KW-0722">Serine protease inhibitor</keyword>
<keyword evidence="9" id="KW-1185">Reference proteome</keyword>